<name>A0ABP0THJ9_9BRYO</name>
<evidence type="ECO:0000259" key="2">
    <source>
        <dbReference type="Pfam" id="PF06911"/>
    </source>
</evidence>
<dbReference type="Pfam" id="PF06911">
    <property type="entry name" value="Senescence"/>
    <property type="match status" value="1"/>
</dbReference>
<dbReference type="EMBL" id="OZ019902">
    <property type="protein sequence ID" value="CAK9194100.1"/>
    <property type="molecule type" value="Genomic_DNA"/>
</dbReference>
<organism evidence="3 4">
    <name type="scientific">Sphagnum troendelagicum</name>
    <dbReference type="NCBI Taxonomy" id="128251"/>
    <lineage>
        <taxon>Eukaryota</taxon>
        <taxon>Viridiplantae</taxon>
        <taxon>Streptophyta</taxon>
        <taxon>Embryophyta</taxon>
        <taxon>Bryophyta</taxon>
        <taxon>Sphagnophytina</taxon>
        <taxon>Sphagnopsida</taxon>
        <taxon>Sphagnales</taxon>
        <taxon>Sphagnaceae</taxon>
        <taxon>Sphagnum</taxon>
    </lineage>
</organism>
<dbReference type="PANTHER" id="PTHR21068:SF43">
    <property type="entry name" value="SPARTIN"/>
    <property type="match status" value="1"/>
</dbReference>
<feature type="region of interest" description="Disordered" evidence="1">
    <location>
        <begin position="38"/>
        <end position="89"/>
    </location>
</feature>
<proteinExistence type="predicted"/>
<dbReference type="Proteomes" id="UP001497512">
    <property type="component" value="Chromosome 10"/>
</dbReference>
<keyword evidence="4" id="KW-1185">Reference proteome</keyword>
<protein>
    <recommendedName>
        <fullName evidence="2">Senescence domain-containing protein</fullName>
    </recommendedName>
</protein>
<dbReference type="InterPro" id="IPR009686">
    <property type="entry name" value="Senescence/spartin_C"/>
</dbReference>
<dbReference type="InterPro" id="IPR045036">
    <property type="entry name" value="Spartin-like"/>
</dbReference>
<evidence type="ECO:0000256" key="1">
    <source>
        <dbReference type="SAM" id="MobiDB-lite"/>
    </source>
</evidence>
<gene>
    <name evidence="3" type="ORF">CSSPTR1EN2_LOCUS2357</name>
</gene>
<reference evidence="3" key="1">
    <citation type="submission" date="2024-02" db="EMBL/GenBank/DDBJ databases">
        <authorList>
            <consortium name="ELIXIR-Norway"/>
            <consortium name="Elixir Norway"/>
        </authorList>
    </citation>
    <scope>NUCLEOTIDE SEQUENCE</scope>
</reference>
<sequence>MEWFKKQIGVGGGGNDGLASFIVGSDKWMGSTAKYNKEDEASTSYYQPPPLEDKQLQTSSSSSSSWKSNRTNAAPPVSEDVLSETLRSQSMGESLVKYPTIDATYATPWRTDAASGQLVAEEPTSATPLRSQSVGASLIEVRYPTVDPYAPDSSDARVMNSSSHLDKLSFYPEIYQGGEQQEEEEQLFEADVPPGKDEEVESREECLVTVPGAIVYLIDDEQSIHLATAHLSIVRITQKGNGIVVLVRVGNDLHWPLMKDVPAVKLDPTHYFFSVPVPLVVDHSEEDTKNSKHNSCSGQNESEVLNYGVTFPVAGHEKALEELDTLLGQYTCFSSPTLVHGDKQKEKFLEKSREAEGLADLPVVSKEHKMQVTEQNQAAFWTTMAPNVDDYGSSAARMIATGSGQIIRGIFWIRDSTVAQLESGSIYVQGKIKPNAQPSNISPRTLRNLRRVRYMSKATENVAKGVLYGIVKTAGFFSGAVITSSVGKKFFRLMPGEVALVSLDAFAKLFDALEKATTDVLQSTSLMTQNVVAHRYGEPAGKVTEETLATAGHVVATAWTVSKLRKALNPKEGIKPTTKTVLVKSIAKNVITGGKK</sequence>
<accession>A0ABP0THJ9</accession>
<dbReference type="PANTHER" id="PTHR21068">
    <property type="entry name" value="SPARTIN"/>
    <property type="match status" value="1"/>
</dbReference>
<evidence type="ECO:0000313" key="3">
    <source>
        <dbReference type="EMBL" id="CAK9194100.1"/>
    </source>
</evidence>
<evidence type="ECO:0000313" key="4">
    <source>
        <dbReference type="Proteomes" id="UP001497512"/>
    </source>
</evidence>
<feature type="domain" description="Senescence" evidence="2">
    <location>
        <begin position="398"/>
        <end position="567"/>
    </location>
</feature>